<dbReference type="KEGG" id="nai:NECAME_07918"/>
<evidence type="ECO:0000256" key="2">
    <source>
        <dbReference type="ARBA" id="ARBA00022737"/>
    </source>
</evidence>
<sequence>MIHNLPMSITDEKLKQICRDATGCAGVITECRIWKDTSKVDANGNPRSKGFAFVNFAEHKDALACLQKLNNNPTTFTNEKRPIVEFSIENLQAIRAKARRAASSKGEKLTGRELSEKVRQQVKQSIGEVHASGMKVMPKFLGKKMRHKNMSKTQLRKKNLGKKKEKRKQESLASDVAAKKPKGKNKKRLTKYLTLSS</sequence>
<dbReference type="EMBL" id="KI658446">
    <property type="protein sequence ID" value="ETN82532.1"/>
    <property type="molecule type" value="Genomic_DNA"/>
</dbReference>
<dbReference type="Pfam" id="PF00076">
    <property type="entry name" value="RRM_1"/>
    <property type="match status" value="1"/>
</dbReference>
<proteinExistence type="predicted"/>
<dbReference type="CDD" id="cd12416">
    <property type="entry name" value="RRM4_RBM28_like"/>
    <property type="match status" value="1"/>
</dbReference>
<dbReference type="FunFam" id="3.30.70.330:FF:000182">
    <property type="entry name" value="RNA-binding motif protein 28"/>
    <property type="match status" value="1"/>
</dbReference>
<reference evidence="9" key="1">
    <citation type="journal article" date="2014" name="Nat. Genet.">
        <title>Genome of the human hookworm Necator americanus.</title>
        <authorList>
            <person name="Tang Y.T."/>
            <person name="Gao X."/>
            <person name="Rosa B.A."/>
            <person name="Abubucker S."/>
            <person name="Hallsworth-Pepin K."/>
            <person name="Martin J."/>
            <person name="Tyagi R."/>
            <person name="Heizer E."/>
            <person name="Zhang X."/>
            <person name="Bhonagiri-Palsikar V."/>
            <person name="Minx P."/>
            <person name="Warren W.C."/>
            <person name="Wang Q."/>
            <person name="Zhan B."/>
            <person name="Hotez P.J."/>
            <person name="Sternberg P.W."/>
            <person name="Dougall A."/>
            <person name="Gaze S.T."/>
            <person name="Mulvenna J."/>
            <person name="Sotillo J."/>
            <person name="Ranganathan S."/>
            <person name="Rabelo E.M."/>
            <person name="Wilson R.K."/>
            <person name="Felgner P.L."/>
            <person name="Bethony J."/>
            <person name="Hawdon J.M."/>
            <person name="Gasser R.B."/>
            <person name="Loukas A."/>
            <person name="Mitreva M."/>
        </authorList>
    </citation>
    <scope>NUCLEOTIDE SEQUENCE [LARGE SCALE GENOMIC DNA]</scope>
</reference>
<dbReference type="Gene3D" id="3.30.70.330">
    <property type="match status" value="1"/>
</dbReference>
<keyword evidence="3 5" id="KW-0694">RNA-binding</keyword>
<dbReference type="InterPro" id="IPR051945">
    <property type="entry name" value="RRM_MRD1_RNA_proc_ribogen"/>
</dbReference>
<evidence type="ECO:0000256" key="3">
    <source>
        <dbReference type="ARBA" id="ARBA00022884"/>
    </source>
</evidence>
<dbReference type="AlphaFoldDB" id="W2TNE9"/>
<evidence type="ECO:0000256" key="6">
    <source>
        <dbReference type="SAM" id="MobiDB-lite"/>
    </source>
</evidence>
<comment type="subcellular location">
    <subcellularLocation>
        <location evidence="1">Nucleus</location>
    </subcellularLocation>
</comment>
<keyword evidence="4" id="KW-0539">Nucleus</keyword>
<evidence type="ECO:0000256" key="1">
    <source>
        <dbReference type="ARBA" id="ARBA00004123"/>
    </source>
</evidence>
<feature type="compositionally biased region" description="Basic residues" evidence="6">
    <location>
        <begin position="143"/>
        <end position="166"/>
    </location>
</feature>
<dbReference type="PANTHER" id="PTHR48039">
    <property type="entry name" value="RNA-BINDING MOTIF PROTEIN 14B"/>
    <property type="match status" value="1"/>
</dbReference>
<dbReference type="GO" id="GO:0003729">
    <property type="term" value="F:mRNA binding"/>
    <property type="evidence" value="ECO:0007669"/>
    <property type="project" value="TreeGrafter"/>
</dbReference>
<feature type="domain" description="RRM" evidence="7">
    <location>
        <begin position="1"/>
        <end position="89"/>
    </location>
</feature>
<gene>
    <name evidence="8" type="ORF">NECAME_07918</name>
</gene>
<protein>
    <recommendedName>
        <fullName evidence="7">RRM domain-containing protein</fullName>
    </recommendedName>
</protein>
<keyword evidence="2" id="KW-0677">Repeat</keyword>
<evidence type="ECO:0000313" key="8">
    <source>
        <dbReference type="EMBL" id="ETN82532.1"/>
    </source>
</evidence>
<evidence type="ECO:0000256" key="4">
    <source>
        <dbReference type="ARBA" id="ARBA00023242"/>
    </source>
</evidence>
<dbReference type="CTD" id="25347948"/>
<feature type="compositionally biased region" description="Basic residues" evidence="6">
    <location>
        <begin position="179"/>
        <end position="190"/>
    </location>
</feature>
<dbReference type="InterPro" id="IPR035979">
    <property type="entry name" value="RBD_domain_sf"/>
</dbReference>
<dbReference type="SMART" id="SM00360">
    <property type="entry name" value="RRM"/>
    <property type="match status" value="1"/>
</dbReference>
<name>W2TNE9_NECAM</name>
<keyword evidence="9" id="KW-1185">Reference proteome</keyword>
<organism evidence="8 9">
    <name type="scientific">Necator americanus</name>
    <name type="common">Human hookworm</name>
    <dbReference type="NCBI Taxonomy" id="51031"/>
    <lineage>
        <taxon>Eukaryota</taxon>
        <taxon>Metazoa</taxon>
        <taxon>Ecdysozoa</taxon>
        <taxon>Nematoda</taxon>
        <taxon>Chromadorea</taxon>
        <taxon>Rhabditida</taxon>
        <taxon>Rhabditina</taxon>
        <taxon>Rhabditomorpha</taxon>
        <taxon>Strongyloidea</taxon>
        <taxon>Ancylostomatidae</taxon>
        <taxon>Bunostominae</taxon>
        <taxon>Necator</taxon>
    </lineage>
</organism>
<evidence type="ECO:0000256" key="5">
    <source>
        <dbReference type="PROSITE-ProRule" id="PRU00176"/>
    </source>
</evidence>
<dbReference type="InterPro" id="IPR000504">
    <property type="entry name" value="RRM_dom"/>
</dbReference>
<dbReference type="PROSITE" id="PS50102">
    <property type="entry name" value="RRM"/>
    <property type="match status" value="1"/>
</dbReference>
<dbReference type="Proteomes" id="UP000053676">
    <property type="component" value="Unassembled WGS sequence"/>
</dbReference>
<dbReference type="SUPFAM" id="SSF54928">
    <property type="entry name" value="RNA-binding domain, RBD"/>
    <property type="match status" value="1"/>
</dbReference>
<dbReference type="STRING" id="51031.W2TNE9"/>
<dbReference type="GO" id="GO:0005730">
    <property type="term" value="C:nucleolus"/>
    <property type="evidence" value="ECO:0007669"/>
    <property type="project" value="TreeGrafter"/>
</dbReference>
<dbReference type="OrthoDB" id="5840503at2759"/>
<feature type="region of interest" description="Disordered" evidence="6">
    <location>
        <begin position="143"/>
        <end position="197"/>
    </location>
</feature>
<evidence type="ECO:0000313" key="9">
    <source>
        <dbReference type="Proteomes" id="UP000053676"/>
    </source>
</evidence>
<dbReference type="GeneID" id="25347948"/>
<accession>W2TNE9</accession>
<dbReference type="InterPro" id="IPR012677">
    <property type="entry name" value="Nucleotide-bd_a/b_plait_sf"/>
</dbReference>
<evidence type="ECO:0000259" key="7">
    <source>
        <dbReference type="PROSITE" id="PS50102"/>
    </source>
</evidence>
<dbReference type="PANTHER" id="PTHR48039:SF5">
    <property type="entry name" value="RNA-BINDING PROTEIN 28"/>
    <property type="match status" value="1"/>
</dbReference>
<dbReference type="OMA" id="GVITECR"/>